<dbReference type="InterPro" id="IPR041413">
    <property type="entry name" value="MLTR_LBD"/>
</dbReference>
<dbReference type="RefSeq" id="WP_229713168.1">
    <property type="nucleotide sequence ID" value="NZ_BMML01000008.1"/>
</dbReference>
<accession>A0A917XDN8</accession>
<evidence type="ECO:0000313" key="4">
    <source>
        <dbReference type="Proteomes" id="UP000653411"/>
    </source>
</evidence>
<organism evidence="3 4">
    <name type="scientific">Streptomyces fuscichromogenes</name>
    <dbReference type="NCBI Taxonomy" id="1324013"/>
    <lineage>
        <taxon>Bacteria</taxon>
        <taxon>Bacillati</taxon>
        <taxon>Actinomycetota</taxon>
        <taxon>Actinomycetes</taxon>
        <taxon>Kitasatosporales</taxon>
        <taxon>Streptomycetaceae</taxon>
        <taxon>Streptomyces</taxon>
    </lineage>
</organism>
<dbReference type="AlphaFoldDB" id="A0A917XDN8"/>
<comment type="caution">
    <text evidence="3">The sequence shown here is derived from an EMBL/GenBank/DDBJ whole genome shotgun (WGS) entry which is preliminary data.</text>
</comment>
<evidence type="ECO:0000313" key="3">
    <source>
        <dbReference type="EMBL" id="GGN12202.1"/>
    </source>
</evidence>
<dbReference type="Proteomes" id="UP000653411">
    <property type="component" value="Unassembled WGS sequence"/>
</dbReference>
<dbReference type="Pfam" id="PF17765">
    <property type="entry name" value="MLTR_LBD"/>
    <property type="match status" value="1"/>
</dbReference>
<gene>
    <name evidence="3" type="ORF">GCM10011578_038890</name>
</gene>
<dbReference type="Gene3D" id="3.30.450.180">
    <property type="match status" value="1"/>
</dbReference>
<dbReference type="EMBL" id="BMML01000008">
    <property type="protein sequence ID" value="GGN12202.1"/>
    <property type="molecule type" value="Genomic_DNA"/>
</dbReference>
<protein>
    <recommendedName>
        <fullName evidence="2">MmyB-like transcription regulator ligand binding domain-containing protein</fullName>
    </recommendedName>
</protein>
<evidence type="ECO:0000256" key="1">
    <source>
        <dbReference type="SAM" id="MobiDB-lite"/>
    </source>
</evidence>
<evidence type="ECO:0000259" key="2">
    <source>
        <dbReference type="Pfam" id="PF17765"/>
    </source>
</evidence>
<name>A0A917XDN8_9ACTN</name>
<keyword evidence="4" id="KW-1185">Reference proteome</keyword>
<reference evidence="3" key="2">
    <citation type="submission" date="2020-09" db="EMBL/GenBank/DDBJ databases">
        <authorList>
            <person name="Sun Q."/>
            <person name="Zhou Y."/>
        </authorList>
    </citation>
    <scope>NUCLEOTIDE SEQUENCE</scope>
    <source>
        <strain evidence="3">CGMCC 4.7110</strain>
    </source>
</reference>
<feature type="region of interest" description="Disordered" evidence="1">
    <location>
        <begin position="64"/>
        <end position="114"/>
    </location>
</feature>
<sequence length="114" mass="12396">MHGRLMDVLAANPLAQALTPVLTPGTSLPDVDDLARTELVGELSVRSGHFRTLWSRHDVRPEHSRSTVFEHPQVGPLAGTPSAERRAFLASLASTPDSSAERTAPERKNHRTPS</sequence>
<reference evidence="3" key="1">
    <citation type="journal article" date="2014" name="Int. J. Syst. Evol. Microbiol.">
        <title>Complete genome sequence of Corynebacterium casei LMG S-19264T (=DSM 44701T), isolated from a smear-ripened cheese.</title>
        <authorList>
            <consortium name="US DOE Joint Genome Institute (JGI-PGF)"/>
            <person name="Walter F."/>
            <person name="Albersmeier A."/>
            <person name="Kalinowski J."/>
            <person name="Ruckert C."/>
        </authorList>
    </citation>
    <scope>NUCLEOTIDE SEQUENCE</scope>
    <source>
        <strain evidence="3">CGMCC 4.7110</strain>
    </source>
</reference>
<proteinExistence type="predicted"/>
<feature type="domain" description="MmyB-like transcription regulator ligand binding" evidence="2">
    <location>
        <begin position="30"/>
        <end position="77"/>
    </location>
</feature>